<evidence type="ECO:0000256" key="1">
    <source>
        <dbReference type="SAM" id="Phobius"/>
    </source>
</evidence>
<organism evidence="2 3">
    <name type="scientific">Catonella morbi ATCC 51271</name>
    <dbReference type="NCBI Taxonomy" id="592026"/>
    <lineage>
        <taxon>Bacteria</taxon>
        <taxon>Bacillati</taxon>
        <taxon>Bacillota</taxon>
        <taxon>Clostridia</taxon>
        <taxon>Lachnospirales</taxon>
        <taxon>Lachnospiraceae</taxon>
        <taxon>Catonella</taxon>
    </lineage>
</organism>
<dbReference type="OrthoDB" id="2046987at2"/>
<dbReference type="Proteomes" id="UP000018227">
    <property type="component" value="Unassembled WGS sequence"/>
</dbReference>
<proteinExistence type="predicted"/>
<feature type="transmembrane region" description="Helical" evidence="1">
    <location>
        <begin position="6"/>
        <end position="29"/>
    </location>
</feature>
<keyword evidence="1" id="KW-1133">Transmembrane helix</keyword>
<dbReference type="HOGENOM" id="CLU_1037040_0_0_9"/>
<dbReference type="AlphaFoldDB" id="V2Y269"/>
<dbReference type="RefSeq" id="WP_023355940.1">
    <property type="nucleotide sequence ID" value="NZ_KI535370.1"/>
</dbReference>
<dbReference type="STRING" id="592026.GCWU0000282_003098"/>
<keyword evidence="1" id="KW-0472">Membrane</keyword>
<dbReference type="EMBL" id="ACIL03000020">
    <property type="protein sequence ID" value="ESL01801.1"/>
    <property type="molecule type" value="Genomic_DNA"/>
</dbReference>
<evidence type="ECO:0008006" key="4">
    <source>
        <dbReference type="Google" id="ProtNLM"/>
    </source>
</evidence>
<keyword evidence="3" id="KW-1185">Reference proteome</keyword>
<sequence>MGKKVVKIFILTTIIVMLFIIGVLAVYIFRFKDISKHTQNEASNIKKETKYEKNGVLYKSLPNVEKEKVIRGVVFIGDKEDEKLISSAYFVDFNKKENKISFYNIPGDMMFEVSNELYKDISTSLADIPQVVKLSHLYKYSKSKQGLKAGMLMLEDYLGLGLSHYLFLNSEDAEKIFYFNEKGNSTFLQSFVYDIINGSNKNKSKFVASVYNYKFTDIKKKGYVNILKKLKDVKTENIKFTTIKGEKLDNGVVINKKMISQSLSSKSE</sequence>
<gene>
    <name evidence="2" type="ORF">GCWU0000282_003098</name>
</gene>
<accession>V2Y269</accession>
<keyword evidence="1" id="KW-0812">Transmembrane</keyword>
<evidence type="ECO:0000313" key="2">
    <source>
        <dbReference type="EMBL" id="ESL01801.1"/>
    </source>
</evidence>
<comment type="caution">
    <text evidence="2">The sequence shown here is derived from an EMBL/GenBank/DDBJ whole genome shotgun (WGS) entry which is preliminary data.</text>
</comment>
<name>V2Y269_9FIRM</name>
<reference evidence="2 3" key="1">
    <citation type="submission" date="2013-06" db="EMBL/GenBank/DDBJ databases">
        <authorList>
            <person name="Weinstock G."/>
            <person name="Sodergren E."/>
            <person name="Clifton S."/>
            <person name="Fulton L."/>
            <person name="Fulton B."/>
            <person name="Courtney L."/>
            <person name="Fronick C."/>
            <person name="Harrison M."/>
            <person name="Strong C."/>
            <person name="Farmer C."/>
            <person name="Delahaunty K."/>
            <person name="Markovic C."/>
            <person name="Hall O."/>
            <person name="Minx P."/>
            <person name="Tomlinson C."/>
            <person name="Mitreva M."/>
            <person name="Nelson J."/>
            <person name="Hou S."/>
            <person name="Wollam A."/>
            <person name="Pepin K.H."/>
            <person name="Johnson M."/>
            <person name="Bhonagiri V."/>
            <person name="Nash W.E."/>
            <person name="Warren W."/>
            <person name="Chinwalla A."/>
            <person name="Mardis E.R."/>
            <person name="Wilson R.K."/>
        </authorList>
    </citation>
    <scope>NUCLEOTIDE SEQUENCE [LARGE SCALE GENOMIC DNA]</scope>
    <source>
        <strain evidence="2 3">ATCC 51271</strain>
    </source>
</reference>
<evidence type="ECO:0000313" key="3">
    <source>
        <dbReference type="Proteomes" id="UP000018227"/>
    </source>
</evidence>
<protein>
    <recommendedName>
        <fullName evidence="4">Cell envelope-related transcriptional attenuator domain-containing protein</fullName>
    </recommendedName>
</protein>